<organism evidence="7 8">
    <name type="scientific">Oharaeibacter diazotrophicus</name>
    <dbReference type="NCBI Taxonomy" id="1920512"/>
    <lineage>
        <taxon>Bacteria</taxon>
        <taxon>Pseudomonadati</taxon>
        <taxon>Pseudomonadota</taxon>
        <taxon>Alphaproteobacteria</taxon>
        <taxon>Hyphomicrobiales</taxon>
        <taxon>Pleomorphomonadaceae</taxon>
        <taxon>Oharaeibacter</taxon>
    </lineage>
</organism>
<feature type="domain" description="AMP-dependent synthetase/ligase" evidence="5">
    <location>
        <begin position="31"/>
        <end position="399"/>
    </location>
</feature>
<protein>
    <submittedName>
        <fullName evidence="7">Acetyl-CoA synthetase</fullName>
    </submittedName>
</protein>
<dbReference type="InterPro" id="IPR025110">
    <property type="entry name" value="AMP-bd_C"/>
</dbReference>
<dbReference type="GO" id="GO:0016405">
    <property type="term" value="F:CoA-ligase activity"/>
    <property type="evidence" value="ECO:0007669"/>
    <property type="project" value="UniProtKB-ARBA"/>
</dbReference>
<dbReference type="InterPro" id="IPR042099">
    <property type="entry name" value="ANL_N_sf"/>
</dbReference>
<dbReference type="OrthoDB" id="9803968at2"/>
<comment type="caution">
    <text evidence="7">The sequence shown here is derived from an EMBL/GenBank/DDBJ whole genome shotgun (WGS) entry which is preliminary data.</text>
</comment>
<name>A0A4V3CVX3_9HYPH</name>
<dbReference type="Gene3D" id="3.40.50.12780">
    <property type="entry name" value="N-terminal domain of ligase-like"/>
    <property type="match status" value="1"/>
</dbReference>
<dbReference type="InterPro" id="IPR020845">
    <property type="entry name" value="AMP-binding_CS"/>
</dbReference>
<feature type="domain" description="AMP-binding enzyme C-terminal" evidence="6">
    <location>
        <begin position="450"/>
        <end position="528"/>
    </location>
</feature>
<dbReference type="Proteomes" id="UP000294547">
    <property type="component" value="Unassembled WGS sequence"/>
</dbReference>
<dbReference type="InterPro" id="IPR045851">
    <property type="entry name" value="AMP-bd_C_sf"/>
</dbReference>
<gene>
    <name evidence="7" type="ORF">EDD54_2732</name>
</gene>
<proteinExistence type="inferred from homology"/>
<sequence length="548" mass="57956">MTQRSTAFDTLVRDFRWSVPSRLNIAVDVVDRWAGIDPRRPAVLTRRDGGGRDVATYGDLAEASARLANALAGLGVARGDRVAILLPQSVEAVVAHLAVYRMAAVALPLAILFGADALEYRLRRAGARAVVTTVAGAERIAALRDRLPELSVVVATDGPAPGAADWTRLLEAAAPRFSGVDTGPRDPALMIFTSGTTGLPKPALHGHSVLAGHMPGIDLSQDGLGRPGDVMWTPADWAWAGGLLNALLPALRRGVPVVAHRFEKFDPERALALMAEFAVTNAFLPPTALKIMRGVGPVRGRFALALRAVGSAGEALGREAYHWAEEAFGFPVNEFYGQTECNAVIGSAHALGVGKPGAIGRPIPGHRVAVIGPDGRVLPPGEPGQIAIRRPDPVMFLGYAGDPEATAAKFLGDWMTTGDAGVVDEDGYVAFVGRDDDVITSAGYRIGPGEIEDCLLSHPAVDLAVAVGKPDPVRTEIVKAFVRLKAGVPRDEATAASIRAHVRERLSAHEYPREVAFVDDIPMTTSGKLIRRGFRDLARAEAAGEPVP</sequence>
<dbReference type="Pfam" id="PF13193">
    <property type="entry name" value="AMP-binding_C"/>
    <property type="match status" value="1"/>
</dbReference>
<accession>A0A4V3CVX3</accession>
<dbReference type="AlphaFoldDB" id="A0A4V3CVX3"/>
<evidence type="ECO:0000256" key="1">
    <source>
        <dbReference type="ARBA" id="ARBA00006432"/>
    </source>
</evidence>
<evidence type="ECO:0000259" key="6">
    <source>
        <dbReference type="Pfam" id="PF13193"/>
    </source>
</evidence>
<reference evidence="7 8" key="1">
    <citation type="submission" date="2019-03" db="EMBL/GenBank/DDBJ databases">
        <title>Genomic Encyclopedia of Type Strains, Phase IV (KMG-IV): sequencing the most valuable type-strain genomes for metagenomic binning, comparative biology and taxonomic classification.</title>
        <authorList>
            <person name="Goeker M."/>
        </authorList>
    </citation>
    <scope>NUCLEOTIDE SEQUENCE [LARGE SCALE GENOMIC DNA]</scope>
    <source>
        <strain evidence="7 8">DSM 102969</strain>
    </source>
</reference>
<comment type="similarity">
    <text evidence="1">Belongs to the ATP-dependent AMP-binding enzyme family.</text>
</comment>
<dbReference type="PROSITE" id="PS00455">
    <property type="entry name" value="AMP_BINDING"/>
    <property type="match status" value="1"/>
</dbReference>
<evidence type="ECO:0000256" key="4">
    <source>
        <dbReference type="ARBA" id="ARBA00022840"/>
    </source>
</evidence>
<keyword evidence="8" id="KW-1185">Reference proteome</keyword>
<evidence type="ECO:0000256" key="3">
    <source>
        <dbReference type="ARBA" id="ARBA00022741"/>
    </source>
</evidence>
<dbReference type="InterPro" id="IPR051087">
    <property type="entry name" value="Mitochondrial_ACSM"/>
</dbReference>
<keyword evidence="2" id="KW-0436">Ligase</keyword>
<dbReference type="GO" id="GO:0006633">
    <property type="term" value="P:fatty acid biosynthetic process"/>
    <property type="evidence" value="ECO:0007669"/>
    <property type="project" value="TreeGrafter"/>
</dbReference>
<evidence type="ECO:0000313" key="8">
    <source>
        <dbReference type="Proteomes" id="UP000294547"/>
    </source>
</evidence>
<dbReference type="Gene3D" id="3.30.300.30">
    <property type="match status" value="1"/>
</dbReference>
<dbReference type="InterPro" id="IPR000873">
    <property type="entry name" value="AMP-dep_synth/lig_dom"/>
</dbReference>
<keyword evidence="4" id="KW-0067">ATP-binding</keyword>
<dbReference type="EMBL" id="SNXY01000008">
    <property type="protein sequence ID" value="TDP84128.1"/>
    <property type="molecule type" value="Genomic_DNA"/>
</dbReference>
<dbReference type="RefSeq" id="WP_126540031.1">
    <property type="nucleotide sequence ID" value="NZ_BSPM01000002.1"/>
</dbReference>
<dbReference type="Pfam" id="PF00501">
    <property type="entry name" value="AMP-binding"/>
    <property type="match status" value="1"/>
</dbReference>
<dbReference type="SUPFAM" id="SSF56801">
    <property type="entry name" value="Acetyl-CoA synthetase-like"/>
    <property type="match status" value="1"/>
</dbReference>
<keyword evidence="3" id="KW-0547">Nucleotide-binding</keyword>
<dbReference type="PANTHER" id="PTHR43605">
    <property type="entry name" value="ACYL-COENZYME A SYNTHETASE"/>
    <property type="match status" value="1"/>
</dbReference>
<evidence type="ECO:0000256" key="2">
    <source>
        <dbReference type="ARBA" id="ARBA00022598"/>
    </source>
</evidence>
<dbReference type="GO" id="GO:0006637">
    <property type="term" value="P:acyl-CoA metabolic process"/>
    <property type="evidence" value="ECO:0007669"/>
    <property type="project" value="TreeGrafter"/>
</dbReference>
<dbReference type="PANTHER" id="PTHR43605:SF10">
    <property type="entry name" value="ACYL-COA SYNTHETASE MEDIUM CHAIN FAMILY MEMBER 3"/>
    <property type="match status" value="1"/>
</dbReference>
<evidence type="ECO:0000259" key="5">
    <source>
        <dbReference type="Pfam" id="PF00501"/>
    </source>
</evidence>
<dbReference type="GO" id="GO:0004321">
    <property type="term" value="F:fatty-acyl-CoA synthase activity"/>
    <property type="evidence" value="ECO:0007669"/>
    <property type="project" value="TreeGrafter"/>
</dbReference>
<evidence type="ECO:0000313" key="7">
    <source>
        <dbReference type="EMBL" id="TDP84128.1"/>
    </source>
</evidence>
<dbReference type="GO" id="GO:0005524">
    <property type="term" value="F:ATP binding"/>
    <property type="evidence" value="ECO:0007669"/>
    <property type="project" value="UniProtKB-KW"/>
</dbReference>
<dbReference type="GO" id="GO:0015645">
    <property type="term" value="F:fatty acid ligase activity"/>
    <property type="evidence" value="ECO:0007669"/>
    <property type="project" value="TreeGrafter"/>
</dbReference>